<reference evidence="1" key="1">
    <citation type="submission" date="2021-06" db="EMBL/GenBank/DDBJ databases">
        <authorList>
            <person name="Kallberg Y."/>
            <person name="Tangrot J."/>
            <person name="Rosling A."/>
        </authorList>
    </citation>
    <scope>NUCLEOTIDE SEQUENCE</scope>
    <source>
        <strain evidence="1">AU212A</strain>
    </source>
</reference>
<sequence length="133" mass="15734">MNIFKSNLYFALLIYPGIESYDILQIILAPLIAELFQFYFWEDQSTKTWLITILSENNKLKVLKDFDLNVIFTPERATKIKELWNSFNNLYNDIHKLNIFGNQFQQKAYQWLKLFLTKSQGNINSSGFVCGLY</sequence>
<evidence type="ECO:0000313" key="2">
    <source>
        <dbReference type="Proteomes" id="UP000789860"/>
    </source>
</evidence>
<dbReference type="Proteomes" id="UP000789860">
    <property type="component" value="Unassembled WGS sequence"/>
</dbReference>
<protein>
    <submittedName>
        <fullName evidence="1">9512_t:CDS:1</fullName>
    </submittedName>
</protein>
<organism evidence="1 2">
    <name type="scientific">Scutellospora calospora</name>
    <dbReference type="NCBI Taxonomy" id="85575"/>
    <lineage>
        <taxon>Eukaryota</taxon>
        <taxon>Fungi</taxon>
        <taxon>Fungi incertae sedis</taxon>
        <taxon>Mucoromycota</taxon>
        <taxon>Glomeromycotina</taxon>
        <taxon>Glomeromycetes</taxon>
        <taxon>Diversisporales</taxon>
        <taxon>Gigasporaceae</taxon>
        <taxon>Scutellospora</taxon>
    </lineage>
</organism>
<dbReference type="EMBL" id="CAJVPM010000082">
    <property type="protein sequence ID" value="CAG8435635.1"/>
    <property type="molecule type" value="Genomic_DNA"/>
</dbReference>
<keyword evidence="2" id="KW-1185">Reference proteome</keyword>
<comment type="caution">
    <text evidence="1">The sequence shown here is derived from an EMBL/GenBank/DDBJ whole genome shotgun (WGS) entry which is preliminary data.</text>
</comment>
<proteinExistence type="predicted"/>
<accession>A0ACA9JUB7</accession>
<name>A0ACA9JUB7_9GLOM</name>
<gene>
    <name evidence="1" type="ORF">SCALOS_LOCUS209</name>
</gene>
<evidence type="ECO:0000313" key="1">
    <source>
        <dbReference type="EMBL" id="CAG8435635.1"/>
    </source>
</evidence>